<reference evidence="2 3" key="2">
    <citation type="submission" date="2018-11" db="EMBL/GenBank/DDBJ databases">
        <authorList>
            <consortium name="Pathogen Informatics"/>
        </authorList>
    </citation>
    <scope>NUCLEOTIDE SEQUENCE [LARGE SCALE GENOMIC DNA]</scope>
    <source>
        <strain evidence="2 3">MHpl1</strain>
    </source>
</reference>
<accession>A0A0N4WEJ7</accession>
<dbReference type="Proteomes" id="UP000268014">
    <property type="component" value="Unassembled WGS sequence"/>
</dbReference>
<feature type="coiled-coil region" evidence="1">
    <location>
        <begin position="64"/>
        <end position="91"/>
    </location>
</feature>
<reference evidence="4" key="1">
    <citation type="submission" date="2017-02" db="UniProtKB">
        <authorList>
            <consortium name="WormBaseParasite"/>
        </authorList>
    </citation>
    <scope>IDENTIFICATION</scope>
</reference>
<protein>
    <submittedName>
        <fullName evidence="4">PH domain-containing protein</fullName>
    </submittedName>
</protein>
<dbReference type="EMBL" id="UZAF01016988">
    <property type="protein sequence ID" value="VDO36486.1"/>
    <property type="molecule type" value="Genomic_DNA"/>
</dbReference>
<organism evidence="4">
    <name type="scientific">Haemonchus placei</name>
    <name type="common">Barber's pole worm</name>
    <dbReference type="NCBI Taxonomy" id="6290"/>
    <lineage>
        <taxon>Eukaryota</taxon>
        <taxon>Metazoa</taxon>
        <taxon>Ecdysozoa</taxon>
        <taxon>Nematoda</taxon>
        <taxon>Chromadorea</taxon>
        <taxon>Rhabditida</taxon>
        <taxon>Rhabditina</taxon>
        <taxon>Rhabditomorpha</taxon>
        <taxon>Strongyloidea</taxon>
        <taxon>Trichostrongylidae</taxon>
        <taxon>Haemonchus</taxon>
    </lineage>
</organism>
<keyword evidence="3" id="KW-1185">Reference proteome</keyword>
<keyword evidence="1" id="KW-0175">Coiled coil</keyword>
<dbReference type="AlphaFoldDB" id="A0A0N4WEJ7"/>
<evidence type="ECO:0000313" key="3">
    <source>
        <dbReference type="Proteomes" id="UP000268014"/>
    </source>
</evidence>
<name>A0A0N4WEJ7_HAEPC</name>
<gene>
    <name evidence="2" type="ORF">HPLM_LOCUS9059</name>
</gene>
<evidence type="ECO:0000256" key="1">
    <source>
        <dbReference type="SAM" id="Coils"/>
    </source>
</evidence>
<evidence type="ECO:0000313" key="4">
    <source>
        <dbReference type="WBParaSite" id="HPLM_0000906701-mRNA-1"/>
    </source>
</evidence>
<dbReference type="OrthoDB" id="5874911at2759"/>
<evidence type="ECO:0000313" key="2">
    <source>
        <dbReference type="EMBL" id="VDO36486.1"/>
    </source>
</evidence>
<proteinExistence type="predicted"/>
<dbReference type="WBParaSite" id="HPLM_0000906701-mRNA-1">
    <property type="protein sequence ID" value="HPLM_0000906701-mRNA-1"/>
    <property type="gene ID" value="HPLM_0000906701"/>
</dbReference>
<sequence>MRLRSQLLRQAEVTKERILRTGTSYLIMDLWHEDMTEWGDVSGYQRQVWLKRKRDYASGPRAIIELIKNQCELLNIAIEDMKATLQRQEKELTEPVRLTSFQVQRILKKEIESLQEHINHRSDVDVLTKKVESQGVEIASIKSSLGPWKWSLHRAE</sequence>